<dbReference type="RefSeq" id="XP_013274611.1">
    <property type="nucleotide sequence ID" value="XM_013419157.1"/>
</dbReference>
<accession>A0A0D2JE82</accession>
<evidence type="ECO:0000256" key="1">
    <source>
        <dbReference type="SAM" id="MobiDB-lite"/>
    </source>
</evidence>
<proteinExistence type="predicted"/>
<organism evidence="2 3">
    <name type="scientific">Rhinocladiella mackenziei CBS 650.93</name>
    <dbReference type="NCBI Taxonomy" id="1442369"/>
    <lineage>
        <taxon>Eukaryota</taxon>
        <taxon>Fungi</taxon>
        <taxon>Dikarya</taxon>
        <taxon>Ascomycota</taxon>
        <taxon>Pezizomycotina</taxon>
        <taxon>Eurotiomycetes</taxon>
        <taxon>Chaetothyriomycetidae</taxon>
        <taxon>Chaetothyriales</taxon>
        <taxon>Herpotrichiellaceae</taxon>
        <taxon>Rhinocladiella</taxon>
    </lineage>
</organism>
<dbReference type="AlphaFoldDB" id="A0A0D2JE82"/>
<feature type="compositionally biased region" description="Acidic residues" evidence="1">
    <location>
        <begin position="1"/>
        <end position="12"/>
    </location>
</feature>
<evidence type="ECO:0000313" key="3">
    <source>
        <dbReference type="Proteomes" id="UP000053617"/>
    </source>
</evidence>
<evidence type="ECO:0000313" key="2">
    <source>
        <dbReference type="EMBL" id="KIX07475.1"/>
    </source>
</evidence>
<gene>
    <name evidence="2" type="ORF">Z518_02128</name>
</gene>
<keyword evidence="3" id="KW-1185">Reference proteome</keyword>
<dbReference type="EMBL" id="KN847476">
    <property type="protein sequence ID" value="KIX07475.1"/>
    <property type="molecule type" value="Genomic_DNA"/>
</dbReference>
<dbReference type="HOGENOM" id="CLU_2832558_0_0_1"/>
<name>A0A0D2JE82_9EURO</name>
<dbReference type="Proteomes" id="UP000053617">
    <property type="component" value="Unassembled WGS sequence"/>
</dbReference>
<feature type="region of interest" description="Disordered" evidence="1">
    <location>
        <begin position="1"/>
        <end position="29"/>
    </location>
</feature>
<dbReference type="GeneID" id="25290199"/>
<protein>
    <submittedName>
        <fullName evidence="2">Uncharacterized protein</fullName>
    </submittedName>
</protein>
<dbReference type="VEuPathDB" id="FungiDB:Z518_02128"/>
<reference evidence="2 3" key="1">
    <citation type="submission" date="2015-01" db="EMBL/GenBank/DDBJ databases">
        <title>The Genome Sequence of Rhinocladiella mackenzie CBS 650.93.</title>
        <authorList>
            <consortium name="The Broad Institute Genomics Platform"/>
            <person name="Cuomo C."/>
            <person name="de Hoog S."/>
            <person name="Gorbushina A."/>
            <person name="Stielow B."/>
            <person name="Teixiera M."/>
            <person name="Abouelleil A."/>
            <person name="Chapman S.B."/>
            <person name="Priest M."/>
            <person name="Young S.K."/>
            <person name="Wortman J."/>
            <person name="Nusbaum C."/>
            <person name="Birren B."/>
        </authorList>
    </citation>
    <scope>NUCLEOTIDE SEQUENCE [LARGE SCALE GENOMIC DNA]</scope>
    <source>
        <strain evidence="2 3">CBS 650.93</strain>
    </source>
</reference>
<sequence length="66" mass="7624">MGFSEEEDDDGGEGNNGTIDTAEKVDHIEWDSPQATNKESEFMEPEKWTLKISRSWSSWIMLERES</sequence>